<dbReference type="PANTHER" id="PTHR33391">
    <property type="entry name" value="CYTOCHROME B559 SUBUNIT BETA-RELATED"/>
    <property type="match status" value="1"/>
</dbReference>
<comment type="caution">
    <text evidence="2">The sequence shown here is derived from an EMBL/GenBank/DDBJ whole genome shotgun (WGS) entry which is preliminary data.</text>
</comment>
<dbReference type="EMBL" id="JBBWWR010000004">
    <property type="protein sequence ID" value="KAK8968535.1"/>
    <property type="molecule type" value="Genomic_DNA"/>
</dbReference>
<evidence type="ECO:0000313" key="3">
    <source>
        <dbReference type="Proteomes" id="UP001412067"/>
    </source>
</evidence>
<keyword evidence="3" id="KW-1185">Reference proteome</keyword>
<feature type="chain" id="PRO_5047247040" evidence="1">
    <location>
        <begin position="32"/>
        <end position="63"/>
    </location>
</feature>
<accession>A0ABR2MWH7</accession>
<gene>
    <name evidence="2" type="primary">psbE</name>
    <name evidence="2" type="ORF">KSP40_PGU020039</name>
</gene>
<dbReference type="SUPFAM" id="SSF161045">
    <property type="entry name" value="Cytochrome b559 subunits"/>
    <property type="match status" value="1"/>
</dbReference>
<name>A0ABR2MWH7_9ASPA</name>
<dbReference type="InterPro" id="IPR037025">
    <property type="entry name" value="PSII_cyt_b559_asu_sf"/>
</dbReference>
<reference evidence="2 3" key="1">
    <citation type="journal article" date="2022" name="Nat. Plants">
        <title>Genomes of leafy and leafless Platanthera orchids illuminate the evolution of mycoheterotrophy.</title>
        <authorList>
            <person name="Li M.H."/>
            <person name="Liu K.W."/>
            <person name="Li Z."/>
            <person name="Lu H.C."/>
            <person name="Ye Q.L."/>
            <person name="Zhang D."/>
            <person name="Wang J.Y."/>
            <person name="Li Y.F."/>
            <person name="Zhong Z.M."/>
            <person name="Liu X."/>
            <person name="Yu X."/>
            <person name="Liu D.K."/>
            <person name="Tu X.D."/>
            <person name="Liu B."/>
            <person name="Hao Y."/>
            <person name="Liao X.Y."/>
            <person name="Jiang Y.T."/>
            <person name="Sun W.H."/>
            <person name="Chen J."/>
            <person name="Chen Y.Q."/>
            <person name="Ai Y."/>
            <person name="Zhai J.W."/>
            <person name="Wu S.S."/>
            <person name="Zhou Z."/>
            <person name="Hsiao Y.Y."/>
            <person name="Wu W.L."/>
            <person name="Chen Y.Y."/>
            <person name="Lin Y.F."/>
            <person name="Hsu J.L."/>
            <person name="Li C.Y."/>
            <person name="Wang Z.W."/>
            <person name="Zhao X."/>
            <person name="Zhong W.Y."/>
            <person name="Ma X.K."/>
            <person name="Ma L."/>
            <person name="Huang J."/>
            <person name="Chen G.Z."/>
            <person name="Huang M.Z."/>
            <person name="Huang L."/>
            <person name="Peng D.H."/>
            <person name="Luo Y.B."/>
            <person name="Zou S.Q."/>
            <person name="Chen S.P."/>
            <person name="Lan S."/>
            <person name="Tsai W.C."/>
            <person name="Van de Peer Y."/>
            <person name="Liu Z.J."/>
        </authorList>
    </citation>
    <scope>NUCLEOTIDE SEQUENCE [LARGE SCALE GENOMIC DNA]</scope>
    <source>
        <strain evidence="2">Lor288</strain>
    </source>
</reference>
<keyword evidence="1" id="KW-0732">Signal</keyword>
<dbReference type="PROSITE" id="PS51257">
    <property type="entry name" value="PROKAR_LIPOPROTEIN"/>
    <property type="match status" value="1"/>
</dbReference>
<proteinExistence type="predicted"/>
<protein>
    <submittedName>
        <fullName evidence="2">Cytochrome b559 subunit alpha</fullName>
    </submittedName>
</protein>
<evidence type="ECO:0000256" key="1">
    <source>
        <dbReference type="SAM" id="SignalP"/>
    </source>
</evidence>
<dbReference type="Gene3D" id="1.20.5.860">
    <property type="entry name" value="Photosystem II cytochrome b559, alpha subunit"/>
    <property type="match status" value="1"/>
</dbReference>
<sequence length="63" mass="6924">MLTGLRHWVIHSFTIPSLFISVWLFISTGFACDVCGSPHPNEDLTEIYSGKGEARKTSGRGAK</sequence>
<dbReference type="Proteomes" id="UP001412067">
    <property type="component" value="Unassembled WGS sequence"/>
</dbReference>
<feature type="signal peptide" evidence="1">
    <location>
        <begin position="1"/>
        <end position="31"/>
    </location>
</feature>
<evidence type="ECO:0000313" key="2">
    <source>
        <dbReference type="EMBL" id="KAK8968535.1"/>
    </source>
</evidence>
<organism evidence="2 3">
    <name type="scientific">Platanthera guangdongensis</name>
    <dbReference type="NCBI Taxonomy" id="2320717"/>
    <lineage>
        <taxon>Eukaryota</taxon>
        <taxon>Viridiplantae</taxon>
        <taxon>Streptophyta</taxon>
        <taxon>Embryophyta</taxon>
        <taxon>Tracheophyta</taxon>
        <taxon>Spermatophyta</taxon>
        <taxon>Magnoliopsida</taxon>
        <taxon>Liliopsida</taxon>
        <taxon>Asparagales</taxon>
        <taxon>Orchidaceae</taxon>
        <taxon>Orchidoideae</taxon>
        <taxon>Orchideae</taxon>
        <taxon>Orchidinae</taxon>
        <taxon>Platanthera</taxon>
    </lineage>
</organism>
<dbReference type="PANTHER" id="PTHR33391:SF9">
    <property type="entry name" value="CYTOCHROME B559 SUBUNIT BETA-RELATED"/>
    <property type="match status" value="1"/>
</dbReference>